<reference evidence="1 2" key="1">
    <citation type="journal article" date="2022" name="Nat. Ecol. Evol.">
        <title>A masculinizing supergene underlies an exaggerated male reproductive morph in a spider.</title>
        <authorList>
            <person name="Hendrickx F."/>
            <person name="De Corte Z."/>
            <person name="Sonet G."/>
            <person name="Van Belleghem S.M."/>
            <person name="Kostlbacher S."/>
            <person name="Vangestel C."/>
        </authorList>
    </citation>
    <scope>NUCLEOTIDE SEQUENCE [LARGE SCALE GENOMIC DNA]</scope>
    <source>
        <strain evidence="1">W744_W776</strain>
    </source>
</reference>
<name>A0AAV6VJD1_9ARAC</name>
<comment type="caution">
    <text evidence="1">The sequence shown here is derived from an EMBL/GenBank/DDBJ whole genome shotgun (WGS) entry which is preliminary data.</text>
</comment>
<accession>A0AAV6VJD1</accession>
<proteinExistence type="predicted"/>
<sequence>MFAYPSILKARCENHKTPHKHHSKVILFHKVYPPLGPPSPVATSAKVIPLTSKYLIHTRTSDTADARVSSANLMTTVARPVVNTSMAQVTECYLHPQ</sequence>
<protein>
    <submittedName>
        <fullName evidence="1">Uncharacterized protein</fullName>
    </submittedName>
</protein>
<dbReference type="AlphaFoldDB" id="A0AAV6VJD1"/>
<organism evidence="1 2">
    <name type="scientific">Oedothorax gibbosus</name>
    <dbReference type="NCBI Taxonomy" id="931172"/>
    <lineage>
        <taxon>Eukaryota</taxon>
        <taxon>Metazoa</taxon>
        <taxon>Ecdysozoa</taxon>
        <taxon>Arthropoda</taxon>
        <taxon>Chelicerata</taxon>
        <taxon>Arachnida</taxon>
        <taxon>Araneae</taxon>
        <taxon>Araneomorphae</taxon>
        <taxon>Entelegynae</taxon>
        <taxon>Araneoidea</taxon>
        <taxon>Linyphiidae</taxon>
        <taxon>Erigoninae</taxon>
        <taxon>Oedothorax</taxon>
    </lineage>
</organism>
<dbReference type="Proteomes" id="UP000827092">
    <property type="component" value="Unassembled WGS sequence"/>
</dbReference>
<dbReference type="EMBL" id="JAFNEN010000065">
    <property type="protein sequence ID" value="KAG8196714.1"/>
    <property type="molecule type" value="Genomic_DNA"/>
</dbReference>
<keyword evidence="2" id="KW-1185">Reference proteome</keyword>
<evidence type="ECO:0000313" key="2">
    <source>
        <dbReference type="Proteomes" id="UP000827092"/>
    </source>
</evidence>
<evidence type="ECO:0000313" key="1">
    <source>
        <dbReference type="EMBL" id="KAG8196714.1"/>
    </source>
</evidence>
<gene>
    <name evidence="1" type="ORF">JTE90_023223</name>
</gene>